<evidence type="ECO:0000313" key="2">
    <source>
        <dbReference type="EMBL" id="TWH71503.1"/>
    </source>
</evidence>
<keyword evidence="1" id="KW-1133">Transmembrane helix</keyword>
<reference evidence="2 3" key="1">
    <citation type="submission" date="2019-07" db="EMBL/GenBank/DDBJ databases">
        <title>Genomic Encyclopedia of Type Strains, Phase I: the one thousand microbial genomes (KMG-I) project.</title>
        <authorList>
            <person name="Kyrpides N."/>
        </authorList>
    </citation>
    <scope>NUCLEOTIDE SEQUENCE [LARGE SCALE GENOMIC DNA]</scope>
    <source>
        <strain evidence="2 3">DSM 375</strain>
    </source>
</reference>
<sequence length="182" mass="20075">MSEIPPVAIGAILAALITGLVSLLGLIISKEHKVSEFRQAWIDSLRSELANLISHANAIHGADVATFESASETWKIVRDDFVGINQSAANIRLRLNPKEKEAQAVLGKIEALERLLTPGVAMDYAEMNRVEKELVAKAQVLLKNEWMRVRNGEAIYHYTKILAFSIVFGALLALVAFVIAKW</sequence>
<dbReference type="OrthoDB" id="5919045at2"/>
<dbReference type="EMBL" id="VLKG01000005">
    <property type="protein sequence ID" value="TWH71503.1"/>
    <property type="molecule type" value="Genomic_DNA"/>
</dbReference>
<protein>
    <recommendedName>
        <fullName evidence="4">CHASE3 domain sensor protein</fullName>
    </recommendedName>
</protein>
<evidence type="ECO:0000256" key="1">
    <source>
        <dbReference type="SAM" id="Phobius"/>
    </source>
</evidence>
<organism evidence="2 3">
    <name type="scientific">Azomonas agilis</name>
    <dbReference type="NCBI Taxonomy" id="116849"/>
    <lineage>
        <taxon>Bacteria</taxon>
        <taxon>Pseudomonadati</taxon>
        <taxon>Pseudomonadota</taxon>
        <taxon>Gammaproteobacteria</taxon>
        <taxon>Pseudomonadales</taxon>
        <taxon>Pseudomonadaceae</taxon>
        <taxon>Azomonas</taxon>
    </lineage>
</organism>
<dbReference type="RefSeq" id="WP_144571483.1">
    <property type="nucleotide sequence ID" value="NZ_VLKG01000005.1"/>
</dbReference>
<feature type="transmembrane region" description="Helical" evidence="1">
    <location>
        <begin position="6"/>
        <end position="28"/>
    </location>
</feature>
<evidence type="ECO:0008006" key="4">
    <source>
        <dbReference type="Google" id="ProtNLM"/>
    </source>
</evidence>
<gene>
    <name evidence="2" type="ORF">LX59_01791</name>
</gene>
<accession>A0A562ILD7</accession>
<keyword evidence="3" id="KW-1185">Reference proteome</keyword>
<dbReference type="Proteomes" id="UP000319627">
    <property type="component" value="Unassembled WGS sequence"/>
</dbReference>
<name>A0A562ILD7_9GAMM</name>
<dbReference type="AlphaFoldDB" id="A0A562ILD7"/>
<comment type="caution">
    <text evidence="2">The sequence shown here is derived from an EMBL/GenBank/DDBJ whole genome shotgun (WGS) entry which is preliminary data.</text>
</comment>
<feature type="transmembrane region" description="Helical" evidence="1">
    <location>
        <begin position="161"/>
        <end position="180"/>
    </location>
</feature>
<evidence type="ECO:0000313" key="3">
    <source>
        <dbReference type="Proteomes" id="UP000319627"/>
    </source>
</evidence>
<proteinExistence type="predicted"/>
<keyword evidence="1" id="KW-0472">Membrane</keyword>
<keyword evidence="1" id="KW-0812">Transmembrane</keyword>